<feature type="transmembrane region" description="Helical" evidence="1">
    <location>
        <begin position="73"/>
        <end position="102"/>
    </location>
</feature>
<dbReference type="InterPro" id="IPR003675">
    <property type="entry name" value="Rce1/LyrA-like_dom"/>
</dbReference>
<evidence type="ECO:0000313" key="4">
    <source>
        <dbReference type="Proteomes" id="UP000481043"/>
    </source>
</evidence>
<dbReference type="Proteomes" id="UP000481043">
    <property type="component" value="Unassembled WGS sequence"/>
</dbReference>
<keyword evidence="1" id="KW-0472">Membrane</keyword>
<organism evidence="3 4">
    <name type="scientific">Bacillus mesophilus</name>
    <dbReference type="NCBI Taxonomy" id="1808955"/>
    <lineage>
        <taxon>Bacteria</taxon>
        <taxon>Bacillati</taxon>
        <taxon>Bacillota</taxon>
        <taxon>Bacilli</taxon>
        <taxon>Bacillales</taxon>
        <taxon>Bacillaceae</taxon>
        <taxon>Bacillus</taxon>
    </lineage>
</organism>
<feature type="transmembrane region" description="Helical" evidence="1">
    <location>
        <begin position="7"/>
        <end position="25"/>
    </location>
</feature>
<keyword evidence="3" id="KW-0645">Protease</keyword>
<evidence type="ECO:0000259" key="2">
    <source>
        <dbReference type="Pfam" id="PF02517"/>
    </source>
</evidence>
<accession>A0A6M0Q4K1</accession>
<dbReference type="GO" id="GO:0004175">
    <property type="term" value="F:endopeptidase activity"/>
    <property type="evidence" value="ECO:0007669"/>
    <property type="project" value="UniProtKB-ARBA"/>
</dbReference>
<dbReference type="RefSeq" id="WP_163178778.1">
    <property type="nucleotide sequence ID" value="NZ_JAAIWM010000002.1"/>
</dbReference>
<proteinExistence type="predicted"/>
<dbReference type="EMBL" id="JAAIWM010000002">
    <property type="protein sequence ID" value="NEY71317.1"/>
    <property type="molecule type" value="Genomic_DNA"/>
</dbReference>
<comment type="caution">
    <text evidence="3">The sequence shown here is derived from an EMBL/GenBank/DDBJ whole genome shotgun (WGS) entry which is preliminary data.</text>
</comment>
<dbReference type="GO" id="GO:0006508">
    <property type="term" value="P:proteolysis"/>
    <property type="evidence" value="ECO:0007669"/>
    <property type="project" value="UniProtKB-KW"/>
</dbReference>
<dbReference type="GO" id="GO:0008237">
    <property type="term" value="F:metallopeptidase activity"/>
    <property type="evidence" value="ECO:0007669"/>
    <property type="project" value="UniProtKB-KW"/>
</dbReference>
<evidence type="ECO:0000256" key="1">
    <source>
        <dbReference type="SAM" id="Phobius"/>
    </source>
</evidence>
<keyword evidence="1" id="KW-1133">Transmembrane helix</keyword>
<feature type="transmembrane region" description="Helical" evidence="1">
    <location>
        <begin position="179"/>
        <end position="196"/>
    </location>
</feature>
<dbReference type="GO" id="GO:0080120">
    <property type="term" value="P:CAAX-box protein maturation"/>
    <property type="evidence" value="ECO:0007669"/>
    <property type="project" value="UniProtKB-ARBA"/>
</dbReference>
<feature type="transmembrane region" description="Helical" evidence="1">
    <location>
        <begin position="208"/>
        <end position="228"/>
    </location>
</feature>
<gene>
    <name evidence="3" type="ORF">G4D63_06125</name>
</gene>
<keyword evidence="1" id="KW-0812">Transmembrane</keyword>
<dbReference type="AlphaFoldDB" id="A0A6M0Q4K1"/>
<evidence type="ECO:0000313" key="3">
    <source>
        <dbReference type="EMBL" id="NEY71317.1"/>
    </source>
</evidence>
<dbReference type="PANTHER" id="PTHR43592:SF15">
    <property type="entry name" value="CAAX AMINO TERMINAL PROTEASE FAMILY PROTEIN"/>
    <property type="match status" value="1"/>
</dbReference>
<feature type="domain" description="CAAX prenyl protease 2/Lysostaphin resistance protein A-like" evidence="2">
    <location>
        <begin position="127"/>
        <end position="212"/>
    </location>
</feature>
<keyword evidence="3" id="KW-0378">Hydrolase</keyword>
<dbReference type="PANTHER" id="PTHR43592">
    <property type="entry name" value="CAAX AMINO TERMINAL PROTEASE"/>
    <property type="match status" value="1"/>
</dbReference>
<sequence>MSVVLKIILINVLFLGLIIFIGLLINLSADYVNIAGNMALYVGILIVLVHTFNKKGIIIKGILGSLTIHKDELFKYVGIQLLFVLFSITAIITVLNILFITNEDIIREIFKNTSPGQVENKSILVTIIGLSITITLAPLVEEFLFRGFLFNKWGESIGLFKAMLLSSFIFSLLHFNSGFIGHFFLGILYCTIYLKTRKLLIPILLHSLNNVIASVPMILSLLLTTNSIPSDDLGKYINQISFVLNTGTIMFIFVTPLVIYVLRILYPKGISATPYSINLLSRLY</sequence>
<reference evidence="3 4" key="1">
    <citation type="submission" date="2020-02" db="EMBL/GenBank/DDBJ databases">
        <title>Bacillus aquiflavi sp. nov., isolated from yellow water of strong flavor Chinese baijiu in Yibin region of China.</title>
        <authorList>
            <person name="Xie J."/>
        </authorList>
    </citation>
    <scope>NUCLEOTIDE SEQUENCE [LARGE SCALE GENOMIC DNA]</scope>
    <source>
        <strain evidence="3 4">SA4</strain>
    </source>
</reference>
<feature type="transmembrane region" description="Helical" evidence="1">
    <location>
        <begin position="240"/>
        <end position="262"/>
    </location>
</feature>
<protein>
    <submittedName>
        <fullName evidence="3">CPBP family intramembrane metalloprotease</fullName>
    </submittedName>
</protein>
<keyword evidence="4" id="KW-1185">Reference proteome</keyword>
<feature type="transmembrane region" description="Helical" evidence="1">
    <location>
        <begin position="122"/>
        <end position="145"/>
    </location>
</feature>
<keyword evidence="3" id="KW-0482">Metalloprotease</keyword>
<name>A0A6M0Q4K1_9BACI</name>
<dbReference type="Pfam" id="PF02517">
    <property type="entry name" value="Rce1-like"/>
    <property type="match status" value="1"/>
</dbReference>